<keyword evidence="8" id="KW-1185">Reference proteome</keyword>
<dbReference type="InterPro" id="IPR028161">
    <property type="entry name" value="Met8-like"/>
</dbReference>
<proteinExistence type="predicted"/>
<evidence type="ECO:0000256" key="1">
    <source>
        <dbReference type="ARBA" id="ARBA00005010"/>
    </source>
</evidence>
<dbReference type="AlphaFoldDB" id="A0AB72Z7Y6"/>
<dbReference type="InterPro" id="IPR036291">
    <property type="entry name" value="NAD(P)-bd_dom_sf"/>
</dbReference>
<protein>
    <recommendedName>
        <fullName evidence="2">precorrin-2 dehydrogenase</fullName>
        <ecNumber evidence="2">1.3.1.76</ecNumber>
    </recommendedName>
</protein>
<reference evidence="7 8" key="1">
    <citation type="submission" date="2011-08" db="EMBL/GenBank/DDBJ databases">
        <authorList>
            <person name="Weinstock G."/>
            <person name="Sodergren E."/>
            <person name="Clifton S."/>
            <person name="Fulton L."/>
            <person name="Fulton B."/>
            <person name="Courtney L."/>
            <person name="Fronick C."/>
            <person name="Harrison M."/>
            <person name="Strong C."/>
            <person name="Farmer C."/>
            <person name="Delahaunty K."/>
            <person name="Markovic C."/>
            <person name="Hall O."/>
            <person name="Minx P."/>
            <person name="Tomlinson C."/>
            <person name="Mitreva M."/>
            <person name="Hou S."/>
            <person name="Chen J."/>
            <person name="Wollam A."/>
            <person name="Pepin K.H."/>
            <person name="Johnson M."/>
            <person name="Bhonagiri V."/>
            <person name="Zhang X."/>
            <person name="Suruliraj S."/>
            <person name="Warren W."/>
            <person name="Chinwalla A."/>
            <person name="Mardis E.R."/>
            <person name="Wilson R.K."/>
        </authorList>
    </citation>
    <scope>NUCLEOTIDE SEQUENCE [LARGE SCALE GENOMIC DNA]</scope>
    <source>
        <strain evidence="7 8">ATCC 33091</strain>
    </source>
</reference>
<evidence type="ECO:0000256" key="3">
    <source>
        <dbReference type="ARBA" id="ARBA00023002"/>
    </source>
</evidence>
<gene>
    <name evidence="7" type="ORF">HMPREF0557_01795</name>
</gene>
<dbReference type="GO" id="GO:0019354">
    <property type="term" value="P:siroheme biosynthetic process"/>
    <property type="evidence" value="ECO:0007669"/>
    <property type="project" value="InterPro"/>
</dbReference>
<organism evidence="7 8">
    <name type="scientific">Listeria innocua ATCC 33091</name>
    <dbReference type="NCBI Taxonomy" id="1002366"/>
    <lineage>
        <taxon>Bacteria</taxon>
        <taxon>Bacillati</taxon>
        <taxon>Bacillota</taxon>
        <taxon>Bacilli</taxon>
        <taxon>Bacillales</taxon>
        <taxon>Listeriaceae</taxon>
        <taxon>Listeria</taxon>
    </lineage>
</organism>
<comment type="pathway">
    <text evidence="1">Porphyrin-containing compound metabolism; siroheme biosynthesis; sirohydrochlorin from precorrin-2: step 1/1.</text>
</comment>
<evidence type="ECO:0000256" key="4">
    <source>
        <dbReference type="ARBA" id="ARBA00023027"/>
    </source>
</evidence>
<evidence type="ECO:0000256" key="6">
    <source>
        <dbReference type="ARBA" id="ARBA00047561"/>
    </source>
</evidence>
<dbReference type="SUPFAM" id="SSF51735">
    <property type="entry name" value="NAD(P)-binding Rossmann-fold domains"/>
    <property type="match status" value="1"/>
</dbReference>
<evidence type="ECO:0000313" key="7">
    <source>
        <dbReference type="EMBL" id="EHN61055.1"/>
    </source>
</evidence>
<keyword evidence="5" id="KW-0627">Porphyrin biosynthesis</keyword>
<dbReference type="PANTHER" id="PTHR35330:SF1">
    <property type="entry name" value="SIROHEME BIOSYNTHESIS PROTEIN MET8"/>
    <property type="match status" value="1"/>
</dbReference>
<evidence type="ECO:0000313" key="8">
    <source>
        <dbReference type="Proteomes" id="UP000003597"/>
    </source>
</evidence>
<comment type="catalytic activity">
    <reaction evidence="6">
        <text>precorrin-2 + NAD(+) = sirohydrochlorin + NADH + 2 H(+)</text>
        <dbReference type="Rhea" id="RHEA:15613"/>
        <dbReference type="ChEBI" id="CHEBI:15378"/>
        <dbReference type="ChEBI" id="CHEBI:57540"/>
        <dbReference type="ChEBI" id="CHEBI:57945"/>
        <dbReference type="ChEBI" id="CHEBI:58351"/>
        <dbReference type="ChEBI" id="CHEBI:58827"/>
        <dbReference type="EC" id="1.3.1.76"/>
    </reaction>
</comment>
<dbReference type="Pfam" id="PF13241">
    <property type="entry name" value="NAD_binding_7"/>
    <property type="match status" value="1"/>
</dbReference>
<evidence type="ECO:0000256" key="5">
    <source>
        <dbReference type="ARBA" id="ARBA00023244"/>
    </source>
</evidence>
<dbReference type="Proteomes" id="UP000003597">
    <property type="component" value="Unassembled WGS sequence"/>
</dbReference>
<evidence type="ECO:0000256" key="2">
    <source>
        <dbReference type="ARBA" id="ARBA00012400"/>
    </source>
</evidence>
<dbReference type="EC" id="1.3.1.76" evidence="2"/>
<dbReference type="NCBIfam" id="TIGR01470">
    <property type="entry name" value="cysG_Nterm"/>
    <property type="match status" value="1"/>
</dbReference>
<dbReference type="EMBL" id="AGCN01000032">
    <property type="protein sequence ID" value="EHN61055.1"/>
    <property type="molecule type" value="Genomic_DNA"/>
</dbReference>
<dbReference type="InterPro" id="IPR006367">
    <property type="entry name" value="Sirohaem_synthase_N"/>
</dbReference>
<accession>A0AB72Z7Y6</accession>
<keyword evidence="3" id="KW-0560">Oxidoreductase</keyword>
<dbReference type="GO" id="GO:0004325">
    <property type="term" value="F:ferrochelatase activity"/>
    <property type="evidence" value="ECO:0007669"/>
    <property type="project" value="InterPro"/>
</dbReference>
<dbReference type="GO" id="GO:0043115">
    <property type="term" value="F:precorrin-2 dehydrogenase activity"/>
    <property type="evidence" value="ECO:0007669"/>
    <property type="project" value="UniProtKB-EC"/>
</dbReference>
<comment type="caution">
    <text evidence="7">The sequence shown here is derived from an EMBL/GenBank/DDBJ whole genome shotgun (WGS) entry which is preliminary data.</text>
</comment>
<name>A0AB72Z7Y6_LISIO</name>
<sequence length="165" mass="18244">MYGGMMMKYPIMLDITGKRVVIIGGGKVALRKVKGLLHTGADILIVGLDVLPEIKELQVQVKEEAYRAEHLAGAFLIFICTNNPEVNQMVLKDHLPEQLVNDTTEQKNSDFFNMATVSKNELLVGISTGGGNPGYAKKVKREVSQLVENLETEEIGNRNKKDKTC</sequence>
<dbReference type="PANTHER" id="PTHR35330">
    <property type="entry name" value="SIROHEME BIOSYNTHESIS PROTEIN MET8"/>
    <property type="match status" value="1"/>
</dbReference>
<dbReference type="Gene3D" id="3.40.50.720">
    <property type="entry name" value="NAD(P)-binding Rossmann-like Domain"/>
    <property type="match status" value="1"/>
</dbReference>
<keyword evidence="4" id="KW-0520">NAD</keyword>